<comment type="caution">
    <text evidence="2">The sequence shown here is derived from an EMBL/GenBank/DDBJ whole genome shotgun (WGS) entry which is preliminary data.</text>
</comment>
<dbReference type="AlphaFoldDB" id="A0A0W0RJ01"/>
<keyword evidence="1" id="KW-0732">Signal</keyword>
<gene>
    <name evidence="2" type="ORF">Lboz_2590</name>
</gene>
<organism evidence="2 3">
    <name type="scientific">Legionella bozemanae</name>
    <name type="common">Fluoribacter bozemanae</name>
    <dbReference type="NCBI Taxonomy" id="447"/>
    <lineage>
        <taxon>Bacteria</taxon>
        <taxon>Pseudomonadati</taxon>
        <taxon>Pseudomonadota</taxon>
        <taxon>Gammaproteobacteria</taxon>
        <taxon>Legionellales</taxon>
        <taxon>Legionellaceae</taxon>
        <taxon>Legionella</taxon>
    </lineage>
</organism>
<dbReference type="RefSeq" id="WP_058460194.1">
    <property type="nucleotide sequence ID" value="NZ_CAAAIY010000005.1"/>
</dbReference>
<keyword evidence="3" id="KW-1185">Reference proteome</keyword>
<feature type="chain" id="PRO_5006910980" evidence="1">
    <location>
        <begin position="21"/>
        <end position="153"/>
    </location>
</feature>
<accession>A0A0W0RJ01</accession>
<name>A0A0W0RJ01_LEGBO</name>
<evidence type="ECO:0000313" key="3">
    <source>
        <dbReference type="Proteomes" id="UP000054695"/>
    </source>
</evidence>
<reference evidence="2 3" key="1">
    <citation type="submission" date="2015-11" db="EMBL/GenBank/DDBJ databases">
        <title>Genomic analysis of 38 Legionella species identifies large and diverse effector repertoires.</title>
        <authorList>
            <person name="Burstein D."/>
            <person name="Amaro F."/>
            <person name="Zusman T."/>
            <person name="Lifshitz Z."/>
            <person name="Cohen O."/>
            <person name="Gilbert J.A."/>
            <person name="Pupko T."/>
            <person name="Shuman H.A."/>
            <person name="Segal G."/>
        </authorList>
    </citation>
    <scope>NUCLEOTIDE SEQUENCE [LARGE SCALE GENOMIC DNA]</scope>
    <source>
        <strain evidence="2 3">WIGA</strain>
    </source>
</reference>
<dbReference type="OrthoDB" id="5648361at2"/>
<sequence>MLVRTFIFIPSLILSNSLWATEVTCYYTLVKDNCWTDYNVSVDVMDAVTAKVLTTVTVPAKKSWTRQTFPCTPGEKLMYKAQFSPVFWQSDEGKTYIAKNYWSLPNSINPGDSAWNVTVCFSSDFSLVPLPPKGAGNCSCNFSDIPAIPPKKI</sequence>
<dbReference type="EMBL" id="LNXU01000032">
    <property type="protein sequence ID" value="KTC71013.1"/>
    <property type="molecule type" value="Genomic_DNA"/>
</dbReference>
<evidence type="ECO:0000256" key="1">
    <source>
        <dbReference type="SAM" id="SignalP"/>
    </source>
</evidence>
<feature type="signal peptide" evidence="1">
    <location>
        <begin position="1"/>
        <end position="20"/>
    </location>
</feature>
<evidence type="ECO:0000313" key="2">
    <source>
        <dbReference type="EMBL" id="KTC71013.1"/>
    </source>
</evidence>
<protein>
    <submittedName>
        <fullName evidence="2">Periplasmic protein</fullName>
    </submittedName>
</protein>
<proteinExistence type="predicted"/>
<dbReference type="PATRIC" id="fig|447.4.peg.2751"/>
<dbReference type="Proteomes" id="UP000054695">
    <property type="component" value="Unassembled WGS sequence"/>
</dbReference>